<feature type="coiled-coil region" evidence="1">
    <location>
        <begin position="242"/>
        <end position="310"/>
    </location>
</feature>
<dbReference type="OrthoDB" id="1935355at2"/>
<feature type="coiled-coil region" evidence="1">
    <location>
        <begin position="22"/>
        <end position="116"/>
    </location>
</feature>
<keyword evidence="2" id="KW-0812">Transmembrane</keyword>
<dbReference type="AlphaFoldDB" id="A0A2M8Z9Z0"/>
<name>A0A2M8Z9Z0_9FIRM</name>
<evidence type="ECO:0000313" key="3">
    <source>
        <dbReference type="EMBL" id="PJJ30256.1"/>
    </source>
</evidence>
<organism evidence="3 4">
    <name type="scientific">[Clostridium] celerecrescens 18A</name>
    <dbReference type="NCBI Taxonomy" id="1286362"/>
    <lineage>
        <taxon>Bacteria</taxon>
        <taxon>Bacillati</taxon>
        <taxon>Bacillota</taxon>
        <taxon>Clostridia</taxon>
        <taxon>Lachnospirales</taxon>
        <taxon>Lachnospiraceae</taxon>
        <taxon>Lacrimispora</taxon>
    </lineage>
</organism>
<gene>
    <name evidence="3" type="ORF">H171_3844</name>
</gene>
<sequence length="363" mass="41964">MAQPITDQVGFLGEACRAVQELSASRSLLEKFRLEEKRLEKELDAERKAVTDTISLTVKKRIEEINDTYDKEIAREQDRLKRMRGKREKAKTQGVRERIQEETAELKANNRELMLQMKSVFQQDRVPGLCKSGWYYALYLPRGFSEFLVLLLNIFLFFLAIPCGIYLLLPEKSPFYLMGIYFAAILFFGGIYILINNLTKVRHQSALRKGRSIRDLMKSNKRKIKVIVHSIKRDRDEAVYNLEKYDDEIARIDQDLSNIADKKREALNTFDKVTKTILSDEIAGNSREKIAKLEEEYEAAAANASEAEIRVKEQTLFINDNYASYIGKEFMVPDRLDELADIIRMGKASSISEAKTLYKSLKE</sequence>
<protein>
    <recommendedName>
        <fullName evidence="5">ATPase involved in DNA repair</fullName>
    </recommendedName>
</protein>
<keyword evidence="1" id="KW-0175">Coiled coil</keyword>
<evidence type="ECO:0000256" key="2">
    <source>
        <dbReference type="SAM" id="Phobius"/>
    </source>
</evidence>
<evidence type="ECO:0000256" key="1">
    <source>
        <dbReference type="SAM" id="Coils"/>
    </source>
</evidence>
<keyword evidence="2" id="KW-1133">Transmembrane helix</keyword>
<dbReference type="RefSeq" id="WP_100306532.1">
    <property type="nucleotide sequence ID" value="NZ_PGET01000001.1"/>
</dbReference>
<proteinExistence type="predicted"/>
<evidence type="ECO:0000313" key="4">
    <source>
        <dbReference type="Proteomes" id="UP000231092"/>
    </source>
</evidence>
<comment type="caution">
    <text evidence="3">The sequence shown here is derived from an EMBL/GenBank/DDBJ whole genome shotgun (WGS) entry which is preliminary data.</text>
</comment>
<feature type="transmembrane region" description="Helical" evidence="2">
    <location>
        <begin position="175"/>
        <end position="195"/>
    </location>
</feature>
<accession>A0A2M8Z9Z0</accession>
<reference evidence="3 4" key="1">
    <citation type="submission" date="2017-11" db="EMBL/GenBank/DDBJ databases">
        <title>Understudied soil microbes with underappreciated capabilities: Untangling the Clostridium saccharolyticum group.</title>
        <authorList>
            <person name="Leschine S."/>
        </authorList>
    </citation>
    <scope>NUCLEOTIDE SEQUENCE [LARGE SCALE GENOMIC DNA]</scope>
    <source>
        <strain evidence="3 4">18A</strain>
    </source>
</reference>
<evidence type="ECO:0008006" key="5">
    <source>
        <dbReference type="Google" id="ProtNLM"/>
    </source>
</evidence>
<feature type="transmembrane region" description="Helical" evidence="2">
    <location>
        <begin position="147"/>
        <end position="169"/>
    </location>
</feature>
<keyword evidence="2" id="KW-0472">Membrane</keyword>
<dbReference type="EMBL" id="PGET01000001">
    <property type="protein sequence ID" value="PJJ30256.1"/>
    <property type="molecule type" value="Genomic_DNA"/>
</dbReference>
<dbReference type="Proteomes" id="UP000231092">
    <property type="component" value="Unassembled WGS sequence"/>
</dbReference>